<reference evidence="2" key="1">
    <citation type="submission" date="2017-08" db="EMBL/GenBank/DDBJ databases">
        <title>Genomic, Phylogenetic, and Antigenic Characterization of a Novel Field Strain of Equine Arteritis Virus Isolated from a Wild Donkey in Chile.</title>
        <authorList>
            <person name="Nam B."/>
            <person name="Mekuria Z."/>
            <person name="Shuck K.M."/>
            <person name="Moreno V."/>
            <person name="Benson C.M."/>
            <person name="Garcia A."/>
            <person name="Ahumada C."/>
            <person name="Zuniga R.M."/>
            <person name="Li G."/>
            <person name="Zheng Y."/>
            <person name="Zhang J."/>
            <person name="Carossino M."/>
            <person name="Timoney P.J."/>
            <person name="Balasuriya U.B.R."/>
        </authorList>
    </citation>
    <scope>NUCLEOTIDE SEQUENCE</scope>
    <source>
        <strain evidence="2">VD7634</strain>
    </source>
</reference>
<sequence length="162" mass="17701">MGAIDSFCGDGILGEYLDYFILTVPLLLLITRYVASSLLYALTALFYSFVLAAYVWFVIVGRAYSTAYAFVLIAAFSLLVIRMIVGIIPRLRSICRHRQLVVADFVETPSGPVPIPRSTTQIVVRGNGYTAVGNKLVDGVKTITSSGHVLSKRTTATAYKLQ</sequence>
<feature type="transmembrane region" description="Helical" evidence="1">
    <location>
        <begin position="12"/>
        <end position="31"/>
    </location>
</feature>
<evidence type="ECO:0000313" key="2">
    <source>
        <dbReference type="EMBL" id="AXP83138.1"/>
    </source>
</evidence>
<keyword evidence="1" id="KW-1133">Transmembrane helix</keyword>
<feature type="transmembrane region" description="Helical" evidence="1">
    <location>
        <begin position="65"/>
        <end position="88"/>
    </location>
</feature>
<accession>A0A5A4MB65</accession>
<dbReference type="Pfam" id="PF00951">
    <property type="entry name" value="Arteri_Gl"/>
    <property type="match status" value="1"/>
</dbReference>
<name>A0A5A4MB65_EAV</name>
<feature type="transmembrane region" description="Helical" evidence="1">
    <location>
        <begin position="38"/>
        <end position="59"/>
    </location>
</feature>
<dbReference type="InterPro" id="IPR001332">
    <property type="entry name" value="Arteri_GP5"/>
</dbReference>
<dbReference type="EMBL" id="MF598091">
    <property type="protein sequence ID" value="AXP83138.1"/>
    <property type="molecule type" value="Genomic_RNA"/>
</dbReference>
<organismHost>
    <name type="scientific">Equidae</name>
    <name type="common">horses</name>
    <dbReference type="NCBI Taxonomy" id="9788"/>
</organismHost>
<organism evidence="2">
    <name type="scientific">Equine arteritis virus</name>
    <name type="common">EAV</name>
    <dbReference type="NCBI Taxonomy" id="11047"/>
    <lineage>
        <taxon>Viruses</taxon>
        <taxon>Riboviria</taxon>
        <taxon>Orthornavirae</taxon>
        <taxon>Pisuviricota</taxon>
        <taxon>Pisoniviricetes</taxon>
        <taxon>Nidovirales</taxon>
        <taxon>Arnidovirineae</taxon>
        <taxon>Arteriviridae</taxon>
        <taxon>Equarterivirinae</taxon>
        <taxon>Alphaarterivirus</taxon>
        <taxon>Alphaarterivirus equid</taxon>
    </lineage>
</organism>
<proteinExistence type="predicted"/>
<keyword evidence="1" id="KW-0812">Transmembrane</keyword>
<evidence type="ECO:0000256" key="1">
    <source>
        <dbReference type="SAM" id="Phobius"/>
    </source>
</evidence>
<protein>
    <submittedName>
        <fullName evidence="2">Unglycosylated membrane protein</fullName>
    </submittedName>
</protein>
<gene>
    <name evidence="2" type="primary">M</name>
</gene>
<keyword evidence="1" id="KW-0472">Membrane</keyword>
<dbReference type="GO" id="GO:0019031">
    <property type="term" value="C:viral envelope"/>
    <property type="evidence" value="ECO:0007669"/>
    <property type="project" value="InterPro"/>
</dbReference>